<dbReference type="Gene3D" id="3.60.10.10">
    <property type="entry name" value="Endonuclease/exonuclease/phosphatase"/>
    <property type="match status" value="1"/>
</dbReference>
<evidence type="ECO:0000256" key="2">
    <source>
        <dbReference type="SAM" id="MobiDB-lite"/>
    </source>
</evidence>
<feature type="region of interest" description="Disordered" evidence="2">
    <location>
        <begin position="83"/>
        <end position="102"/>
    </location>
</feature>
<gene>
    <name evidence="5" type="ORF">FSB_LOCUS25685</name>
</gene>
<keyword evidence="3" id="KW-0732">Signal</keyword>
<reference evidence="5" key="1">
    <citation type="submission" date="2018-02" db="EMBL/GenBank/DDBJ databases">
        <authorList>
            <person name="Cohen D.B."/>
            <person name="Kent A.D."/>
        </authorList>
    </citation>
    <scope>NUCLEOTIDE SEQUENCE</scope>
</reference>
<dbReference type="PANTHER" id="PTHR33710">
    <property type="entry name" value="BNAC02G09200D PROTEIN"/>
    <property type="match status" value="1"/>
</dbReference>
<sequence length="1050" mass="117067">MTPGISGVVSLLLAGTPTTTSSTLKFWMIFLCLWRRTMGNRWCITSVGTLAQQSGNKWPPTEFRLTMDSIAWFAARIPTPKSRHSHGSYVGHGGAPPPHTTIHDPFPSTTQDPLALGNALHDPSPLHANSALHTQDPHATGPDLQNPSTFHAPPDHIPSEPIPTNNTPPTSLSEHAPPTNPLWQPPDGSNLHWVWIENEGPFLTNATLSPPYTTCQPPQESQNSFNFEVCFDSYGRVSDSEHHASTLATSIHIINEPQPPSNLSSRMMHADFHFEDGESSQNPVTTIAQDNLQLESLFAQFNIASTSTNEPNRTTYFDTPEIQQLDHIGPSTQTEAHSPGPPPTPHSDPGLILSLSHNPFPSPTPKTNSNCSHLSHLNVGLLNSHIPNPITTPITQQLLCSESTAHSEPHDPSSTIQLESSSSSHNLRPKKRLHDGRGTKILSNWGFTGTTEVARIGLSGGLALGWHSEFRVKVCLKNQPFINTEVMDPVGDIFALTFIYGHPILVHRKKVWDELLGIGTCINHKWLCIGDFNQVLSEEDKFTFKPSIIPGNMDLLHTISNLVLIPIAAKGLSYTWMNKRKGADFVMEHLDRAFANIEWLDTHPASLVTNLPIIASDHGPIILDTNPRTLFKHRPFRFEWMWTSHPDCLSLVKNAWKDKIASGSHAFCLTKKLENVRDRFKVWNKQSFGVLDKQILVEKEEVRRAQENIHSLQDVLTESKLRESSKTLWINQLLNIPIPTFTPQQSSILDQPIRDEEIIEAVNQLGPLKTPGPDGVPAAFYQQYWNIVKVDIINMVKAFFHSGQSINLDKSELYCSPNMTSTQKQILANSLGVKLVNQPGKYLEINFKLRVQTWIQDLLARNTDPNYNSSALPLLLNTLWYQQRDISTTDSQSHQHIISIPHINPNWQVLLTTASGSKSNTKWQGISFVGKDRNGNILFVGCRSTRLQHPILVQATAIQEGILQANHLGFTKIIILTESKSLQQMWTGHQQQSWQLTPIFADINNLIQLQGIQFQIFKVLAALLSKAKAMANSASQYFVNVTSVAPNFIL</sequence>
<dbReference type="GO" id="GO:0004523">
    <property type="term" value="F:RNA-DNA hybrid ribonuclease activity"/>
    <property type="evidence" value="ECO:0007669"/>
    <property type="project" value="InterPro"/>
</dbReference>
<feature type="domain" description="RNase H type-1" evidence="4">
    <location>
        <begin position="925"/>
        <end position="1008"/>
    </location>
</feature>
<keyword evidence="1" id="KW-0175">Coiled coil</keyword>
<dbReference type="SUPFAM" id="SSF56219">
    <property type="entry name" value="DNase I-like"/>
    <property type="match status" value="1"/>
</dbReference>
<dbReference type="Pfam" id="PF13456">
    <property type="entry name" value="RVT_3"/>
    <property type="match status" value="1"/>
</dbReference>
<dbReference type="AlphaFoldDB" id="A0A2N9GE27"/>
<evidence type="ECO:0000256" key="3">
    <source>
        <dbReference type="SAM" id="SignalP"/>
    </source>
</evidence>
<feature type="region of interest" description="Disordered" evidence="2">
    <location>
        <begin position="116"/>
        <end position="185"/>
    </location>
</feature>
<feature type="compositionally biased region" description="Polar residues" evidence="2">
    <location>
        <begin position="355"/>
        <end position="371"/>
    </location>
</feature>
<name>A0A2N9GE27_FAGSY</name>
<dbReference type="GO" id="GO:0003676">
    <property type="term" value="F:nucleic acid binding"/>
    <property type="evidence" value="ECO:0007669"/>
    <property type="project" value="InterPro"/>
</dbReference>
<dbReference type="Gene3D" id="3.30.420.10">
    <property type="entry name" value="Ribonuclease H-like superfamily/Ribonuclease H"/>
    <property type="match status" value="1"/>
</dbReference>
<organism evidence="5">
    <name type="scientific">Fagus sylvatica</name>
    <name type="common">Beechnut</name>
    <dbReference type="NCBI Taxonomy" id="28930"/>
    <lineage>
        <taxon>Eukaryota</taxon>
        <taxon>Viridiplantae</taxon>
        <taxon>Streptophyta</taxon>
        <taxon>Embryophyta</taxon>
        <taxon>Tracheophyta</taxon>
        <taxon>Spermatophyta</taxon>
        <taxon>Magnoliopsida</taxon>
        <taxon>eudicotyledons</taxon>
        <taxon>Gunneridae</taxon>
        <taxon>Pentapetalae</taxon>
        <taxon>rosids</taxon>
        <taxon>fabids</taxon>
        <taxon>Fagales</taxon>
        <taxon>Fagaceae</taxon>
        <taxon>Fagus</taxon>
    </lineage>
</organism>
<feature type="compositionally biased region" description="Low complexity" evidence="2">
    <location>
        <begin position="413"/>
        <end position="424"/>
    </location>
</feature>
<feature type="region of interest" description="Disordered" evidence="2">
    <location>
        <begin position="402"/>
        <end position="434"/>
    </location>
</feature>
<dbReference type="InterPro" id="IPR002156">
    <property type="entry name" value="RNaseH_domain"/>
</dbReference>
<feature type="signal peptide" evidence="3">
    <location>
        <begin position="1"/>
        <end position="39"/>
    </location>
</feature>
<dbReference type="InterPro" id="IPR036691">
    <property type="entry name" value="Endo/exonu/phosph_ase_sf"/>
</dbReference>
<feature type="region of interest" description="Disordered" evidence="2">
    <location>
        <begin position="330"/>
        <end position="371"/>
    </location>
</feature>
<dbReference type="PANTHER" id="PTHR33710:SF71">
    <property type="entry name" value="ENDONUCLEASE_EXONUCLEASE_PHOSPHATASE DOMAIN-CONTAINING PROTEIN"/>
    <property type="match status" value="1"/>
</dbReference>
<feature type="coiled-coil region" evidence="1">
    <location>
        <begin position="695"/>
        <end position="722"/>
    </location>
</feature>
<protein>
    <recommendedName>
        <fullName evidence="4">RNase H type-1 domain-containing protein</fullName>
    </recommendedName>
</protein>
<evidence type="ECO:0000313" key="5">
    <source>
        <dbReference type="EMBL" id="SPC97803.1"/>
    </source>
</evidence>
<dbReference type="EMBL" id="OIVN01001801">
    <property type="protein sequence ID" value="SPC97803.1"/>
    <property type="molecule type" value="Genomic_DNA"/>
</dbReference>
<accession>A0A2N9GE27</accession>
<proteinExistence type="predicted"/>
<feature type="chain" id="PRO_5014932169" description="RNase H type-1 domain-containing protein" evidence="3">
    <location>
        <begin position="40"/>
        <end position="1050"/>
    </location>
</feature>
<dbReference type="InterPro" id="IPR036397">
    <property type="entry name" value="RNaseH_sf"/>
</dbReference>
<feature type="compositionally biased region" description="Polar residues" evidence="2">
    <location>
        <begin position="162"/>
        <end position="173"/>
    </location>
</feature>
<evidence type="ECO:0000256" key="1">
    <source>
        <dbReference type="SAM" id="Coils"/>
    </source>
</evidence>
<evidence type="ECO:0000259" key="4">
    <source>
        <dbReference type="Pfam" id="PF13456"/>
    </source>
</evidence>